<dbReference type="PANTHER" id="PTHR36307">
    <property type="entry name" value="FLAGELLA BASAL BODY P-RING FORMATION PROTEIN FLGA"/>
    <property type="match status" value="1"/>
</dbReference>
<dbReference type="EMBL" id="MN079529">
    <property type="protein sequence ID" value="QEA07964.1"/>
    <property type="molecule type" value="Genomic_DNA"/>
</dbReference>
<gene>
    <name evidence="5" type="ORF">KBTEX_04330</name>
</gene>
<dbReference type="Pfam" id="PF17656">
    <property type="entry name" value="ChapFlgA_N"/>
    <property type="match status" value="1"/>
</dbReference>
<name>A0A5B8RK38_9ZZZZ</name>
<dbReference type="Gene3D" id="3.90.1210.10">
    <property type="entry name" value="Antifreeze-like/N-acetylneuraminic acid synthase C-terminal domain"/>
    <property type="match status" value="1"/>
</dbReference>
<dbReference type="InterPro" id="IPR041231">
    <property type="entry name" value="FlgA_N"/>
</dbReference>
<dbReference type="SMART" id="SM00858">
    <property type="entry name" value="SAF"/>
    <property type="match status" value="1"/>
</dbReference>
<dbReference type="InterPro" id="IPR013974">
    <property type="entry name" value="SAF"/>
</dbReference>
<evidence type="ECO:0000259" key="4">
    <source>
        <dbReference type="SMART" id="SM00858"/>
    </source>
</evidence>
<dbReference type="Pfam" id="PF13144">
    <property type="entry name" value="ChapFlgA"/>
    <property type="match status" value="1"/>
</dbReference>
<evidence type="ECO:0000256" key="3">
    <source>
        <dbReference type="ARBA" id="ARBA00022764"/>
    </source>
</evidence>
<evidence type="ECO:0000313" key="5">
    <source>
        <dbReference type="EMBL" id="QEA07964.1"/>
    </source>
</evidence>
<evidence type="ECO:0000256" key="2">
    <source>
        <dbReference type="ARBA" id="ARBA00022729"/>
    </source>
</evidence>
<comment type="subcellular location">
    <subcellularLocation>
        <location evidence="1">Periplasm</location>
    </subcellularLocation>
</comment>
<dbReference type="InterPro" id="IPR039246">
    <property type="entry name" value="Flagellar_FlgA"/>
</dbReference>
<proteinExistence type="predicted"/>
<keyword evidence="2" id="KW-0732">Signal</keyword>
<keyword evidence="3" id="KW-0574">Periplasm</keyword>
<protein>
    <recommendedName>
        <fullName evidence="4">SAF domain-containing protein</fullName>
    </recommendedName>
</protein>
<accession>A0A5B8RK38</accession>
<dbReference type="PANTHER" id="PTHR36307:SF1">
    <property type="entry name" value="FLAGELLA BASAL BODY P-RING FORMATION PROTEIN FLGA"/>
    <property type="match status" value="1"/>
</dbReference>
<dbReference type="CDD" id="cd11614">
    <property type="entry name" value="SAF_CpaB_FlgA_like"/>
    <property type="match status" value="1"/>
</dbReference>
<dbReference type="Gene3D" id="2.30.30.760">
    <property type="match status" value="1"/>
</dbReference>
<evidence type="ECO:0000256" key="1">
    <source>
        <dbReference type="ARBA" id="ARBA00004418"/>
    </source>
</evidence>
<sequence>MAYRAIVALILLGSVLPAAQARPTQSLAEIRTSVQAFVNELDGDAGQVERVEIDRLDERLRLPACGEALAADAPNRREGSERLVVRVRCPGPSPWKVYVPTRVVRSIEVVVAARPVPRGSRLDAEDLRTARRTTTRLRGEYYTDPEGLIGLQTQRSLQPGTVIDAGQLTRPTLVRRGDTLLIQAGNGPVKVSMQGRALEDGTRGERIRARNLSSERVVEGEVVARGRMRVNY</sequence>
<dbReference type="InterPro" id="IPR017585">
    <property type="entry name" value="SAF_FlgA"/>
</dbReference>
<dbReference type="NCBIfam" id="TIGR03170">
    <property type="entry name" value="flgA_cterm"/>
    <property type="match status" value="1"/>
</dbReference>
<dbReference type="AlphaFoldDB" id="A0A5B8RK38"/>
<feature type="domain" description="SAF" evidence="4">
    <location>
        <begin position="107"/>
        <end position="169"/>
    </location>
</feature>
<reference evidence="5" key="1">
    <citation type="submission" date="2019-06" db="EMBL/GenBank/DDBJ databases">
        <authorList>
            <person name="Murdoch R.W."/>
            <person name="Fathepure B."/>
        </authorList>
    </citation>
    <scope>NUCLEOTIDE SEQUENCE</scope>
</reference>
<organism evidence="5">
    <name type="scientific">uncultured organism</name>
    <dbReference type="NCBI Taxonomy" id="155900"/>
    <lineage>
        <taxon>unclassified sequences</taxon>
        <taxon>environmental samples</taxon>
    </lineage>
</organism>